<evidence type="ECO:0000313" key="3">
    <source>
        <dbReference type="EMBL" id="RGE55759.1"/>
    </source>
</evidence>
<reference evidence="3" key="1">
    <citation type="submission" date="2018-08" db="EMBL/GenBank/DDBJ databases">
        <title>A genome reference for cultivated species of the human gut microbiota.</title>
        <authorList>
            <person name="Zou Y."/>
            <person name="Xue W."/>
            <person name="Luo G."/>
        </authorList>
    </citation>
    <scope>NUCLEOTIDE SEQUENCE [LARGE SCALE GENOMIC DNA]</scope>
    <source>
        <strain evidence="3">TF05-5AC</strain>
    </source>
</reference>
<feature type="coiled-coil region" evidence="1">
    <location>
        <begin position="10"/>
        <end position="68"/>
    </location>
</feature>
<organism evidence="3 4">
    <name type="scientific">Eisenbergiella massiliensis</name>
    <dbReference type="NCBI Taxonomy" id="1720294"/>
    <lineage>
        <taxon>Bacteria</taxon>
        <taxon>Bacillati</taxon>
        <taxon>Bacillota</taxon>
        <taxon>Clostridia</taxon>
        <taxon>Lachnospirales</taxon>
        <taxon>Lachnospiraceae</taxon>
        <taxon>Eisenbergiella</taxon>
    </lineage>
</organism>
<dbReference type="EMBL" id="QVLV01000038">
    <property type="protein sequence ID" value="RGE55759.1"/>
    <property type="molecule type" value="Genomic_DNA"/>
</dbReference>
<evidence type="ECO:0000313" key="4">
    <source>
        <dbReference type="Proteomes" id="UP000260812"/>
    </source>
</evidence>
<keyword evidence="2" id="KW-0812">Transmembrane</keyword>
<feature type="transmembrane region" description="Helical" evidence="2">
    <location>
        <begin position="79"/>
        <end position="101"/>
    </location>
</feature>
<keyword evidence="1" id="KW-0175">Coiled coil</keyword>
<keyword evidence="2" id="KW-1133">Transmembrane helix</keyword>
<comment type="caution">
    <text evidence="3">The sequence shown here is derived from an EMBL/GenBank/DDBJ whole genome shotgun (WGS) entry which is preliminary data.</text>
</comment>
<evidence type="ECO:0000256" key="1">
    <source>
        <dbReference type="SAM" id="Coils"/>
    </source>
</evidence>
<dbReference type="AlphaFoldDB" id="A0A3E3HVA5"/>
<keyword evidence="4" id="KW-1185">Reference proteome</keyword>
<sequence length="105" mass="11605">MTDEEIAVKLTVLEQEAKSAKHRLDDLEVQNQAIQNLALSVKELTINMTRMMEEQEKQGQDIDALKAEPAKRWKDSTKALFTAALGAIGAAMAGGVIYLIAQFMK</sequence>
<evidence type="ECO:0000256" key="2">
    <source>
        <dbReference type="SAM" id="Phobius"/>
    </source>
</evidence>
<proteinExistence type="predicted"/>
<name>A0A3E3HVA5_9FIRM</name>
<gene>
    <name evidence="3" type="ORF">DXC51_28075</name>
</gene>
<keyword evidence="2" id="KW-0472">Membrane</keyword>
<dbReference type="Proteomes" id="UP000260812">
    <property type="component" value="Unassembled WGS sequence"/>
</dbReference>
<dbReference type="RefSeq" id="WP_117545920.1">
    <property type="nucleotide sequence ID" value="NZ_JBKUNB010000015.1"/>
</dbReference>
<accession>A0A3E3HVA5</accession>
<protein>
    <submittedName>
        <fullName evidence="3">Uncharacterized protein</fullName>
    </submittedName>
</protein>
<dbReference type="GeneID" id="97990608"/>